<dbReference type="CDD" id="cd04730">
    <property type="entry name" value="NPD_like"/>
    <property type="match status" value="1"/>
</dbReference>
<gene>
    <name evidence="6" type="ORF">CVM73_12320</name>
</gene>
<keyword evidence="6" id="KW-0223">Dioxygenase</keyword>
<evidence type="ECO:0000256" key="3">
    <source>
        <dbReference type="ARBA" id="ARBA00022643"/>
    </source>
</evidence>
<sequence length="363" mass="39130">MFPRCFVTGFWRANVADDASTETAGGNDKAREREACMPSDRLQRFRDRLALPLIAAPMFLVSGVELMVAACRSGVIGSFPTANCRGAEQLDTWLSEIEARLLQHEQQAGRRAAPLCPNLIVHRSNARLEQDLAVLLRHKPELVITSVGSPAPVLKPLHDAGALVFADVASIRHAERAVEAGADGLVLLTAGAGGQTGWLNPFAFVRAVRAFYDGIIVLAGGISDGRALHAAEVLGCDLAYMGTKFIATRESMADDRYKRMLVESSADDILLTTAFTGLQTSMLRPSIIAAGLDPDDLPARGAIDIAEDIDVAARENRPKRWRDIWSAGHSASGVTDVLAVDDLVARTIAEYREAGGRNRIRHG</sequence>
<dbReference type="AlphaFoldDB" id="A0A2M8RAM3"/>
<dbReference type="SUPFAM" id="SSF51412">
    <property type="entry name" value="Inosine monophosphate dehydrogenase (IMPDH)"/>
    <property type="match status" value="1"/>
</dbReference>
<dbReference type="GO" id="GO:0051213">
    <property type="term" value="F:dioxygenase activity"/>
    <property type="evidence" value="ECO:0007669"/>
    <property type="project" value="UniProtKB-KW"/>
</dbReference>
<keyword evidence="5" id="KW-0503">Monooxygenase</keyword>
<dbReference type="OrthoDB" id="9778912at2"/>
<dbReference type="EMBL" id="PGVG01000008">
    <property type="protein sequence ID" value="PJG54875.1"/>
    <property type="molecule type" value="Genomic_DNA"/>
</dbReference>
<name>A0A2M8RAM3_9BRAD</name>
<keyword evidence="7" id="KW-1185">Reference proteome</keyword>
<evidence type="ECO:0000256" key="2">
    <source>
        <dbReference type="ARBA" id="ARBA00022630"/>
    </source>
</evidence>
<dbReference type="Proteomes" id="UP000231194">
    <property type="component" value="Unassembled WGS sequence"/>
</dbReference>
<dbReference type="Pfam" id="PF03060">
    <property type="entry name" value="NMO"/>
    <property type="match status" value="1"/>
</dbReference>
<keyword evidence="3" id="KW-0288">FMN</keyword>
<reference evidence="6 7" key="1">
    <citation type="submission" date="2017-11" db="EMBL/GenBank/DDBJ databases">
        <title>Bradyrhizobium forestalis sp. nov., an efficient nitrogen-fixing bacterium isolated from nodules of forest legume species in the Amazon.</title>
        <authorList>
            <person name="Costa E.M."/>
            <person name="Guimaraes A."/>
            <person name="Carvalho T.S."/>
            <person name="Rodrigues T.L."/>
            <person name="Ribeiro P.R.A."/>
            <person name="Lebbe L."/>
            <person name="Willems A."/>
            <person name="Moreira F.M.S."/>
        </authorList>
    </citation>
    <scope>NUCLEOTIDE SEQUENCE [LARGE SCALE GENOMIC DNA]</scope>
    <source>
        <strain evidence="6 7">INPA54B</strain>
    </source>
</reference>
<dbReference type="Gene3D" id="3.20.20.70">
    <property type="entry name" value="Aldolase class I"/>
    <property type="match status" value="1"/>
</dbReference>
<dbReference type="InterPro" id="IPR004136">
    <property type="entry name" value="NMO"/>
</dbReference>
<dbReference type="GO" id="GO:0018580">
    <property type="term" value="F:nitronate monooxygenase activity"/>
    <property type="evidence" value="ECO:0007669"/>
    <property type="project" value="InterPro"/>
</dbReference>
<evidence type="ECO:0000256" key="4">
    <source>
        <dbReference type="ARBA" id="ARBA00023002"/>
    </source>
</evidence>
<proteinExistence type="inferred from homology"/>
<dbReference type="InterPro" id="IPR013785">
    <property type="entry name" value="Aldolase_TIM"/>
</dbReference>
<keyword evidence="2" id="KW-0285">Flavoprotein</keyword>
<organism evidence="6 7">
    <name type="scientific">Bradyrhizobium forestalis</name>
    <dbReference type="NCBI Taxonomy" id="1419263"/>
    <lineage>
        <taxon>Bacteria</taxon>
        <taxon>Pseudomonadati</taxon>
        <taxon>Pseudomonadota</taxon>
        <taxon>Alphaproteobacteria</taxon>
        <taxon>Hyphomicrobiales</taxon>
        <taxon>Nitrobacteraceae</taxon>
        <taxon>Bradyrhizobium</taxon>
    </lineage>
</organism>
<accession>A0A2M8RAM3</accession>
<dbReference type="PANTHER" id="PTHR42747:SF4">
    <property type="entry name" value="BLR1330 PROTEIN"/>
    <property type="match status" value="1"/>
</dbReference>
<comment type="similarity">
    <text evidence="1">Belongs to the nitronate monooxygenase family. NMO class I subfamily.</text>
</comment>
<comment type="caution">
    <text evidence="6">The sequence shown here is derived from an EMBL/GenBank/DDBJ whole genome shotgun (WGS) entry which is preliminary data.</text>
</comment>
<dbReference type="FunFam" id="3.20.20.70:FF:000210">
    <property type="entry name" value="2-nitropropane dioxygenase"/>
    <property type="match status" value="1"/>
</dbReference>
<protein>
    <submittedName>
        <fullName evidence="6">2-nitropropane dioxygenase</fullName>
    </submittedName>
</protein>
<keyword evidence="4" id="KW-0560">Oxidoreductase</keyword>
<evidence type="ECO:0000256" key="1">
    <source>
        <dbReference type="ARBA" id="ARBA00009881"/>
    </source>
</evidence>
<evidence type="ECO:0000313" key="7">
    <source>
        <dbReference type="Proteomes" id="UP000231194"/>
    </source>
</evidence>
<dbReference type="PANTHER" id="PTHR42747">
    <property type="entry name" value="NITRONATE MONOOXYGENASE-RELATED"/>
    <property type="match status" value="1"/>
</dbReference>
<evidence type="ECO:0000256" key="5">
    <source>
        <dbReference type="ARBA" id="ARBA00023033"/>
    </source>
</evidence>
<evidence type="ECO:0000313" key="6">
    <source>
        <dbReference type="EMBL" id="PJG54875.1"/>
    </source>
</evidence>